<sequence>MLSPHESPKSIRGYLIWLCQQVLVEQGGPAFAAFKHNLGEPAAIQILPSDQKDVQYPAEAVNADEGTYDGNAQVITSLLDQLNTSAEELEHSLRLFHGDLGTLERIEGLKKMRTIEESAQNRLDFLLYVPGLFHMKMAAADAYARIHVFPVKNRAEKLGVNEYLNHLRPKATAEFTSKNGPSFRSMHDAIHHVVWTDILQCFAREVKNQFDLDTFAAFAESRHGSWENIVKLSEQVVSKYLPDVQFQERVHKPISQRDFVFENLAIRNRDGLLYLGFSRAISFGDVGRIIQLFPYLISTFAAVGKHKYATQMSKFLTDLNRRYPPALRNAILGNWLFNTKGTPDGFRPFDWVQELNNLYTKARSNSTQLIKD</sequence>
<dbReference type="Pfam" id="PF20231">
    <property type="entry name" value="DUF6589"/>
    <property type="match status" value="1"/>
</dbReference>
<dbReference type="EMBL" id="MU806027">
    <property type="protein sequence ID" value="KAJ3841790.1"/>
    <property type="molecule type" value="Genomic_DNA"/>
</dbReference>
<dbReference type="InterPro" id="IPR046496">
    <property type="entry name" value="DUF6589"/>
</dbReference>
<reference evidence="2" key="1">
    <citation type="submission" date="2022-08" db="EMBL/GenBank/DDBJ databases">
        <authorList>
            <consortium name="DOE Joint Genome Institute"/>
            <person name="Min B."/>
            <person name="Riley R."/>
            <person name="Sierra-Patev S."/>
            <person name="Naranjo-Ortiz M."/>
            <person name="Looney B."/>
            <person name="Konkel Z."/>
            <person name="Slot J.C."/>
            <person name="Sakamoto Y."/>
            <person name="Steenwyk J.L."/>
            <person name="Rokas A."/>
            <person name="Carro J."/>
            <person name="Camarero S."/>
            <person name="Ferreira P."/>
            <person name="Molpeceres G."/>
            <person name="Ruiz-Duenas F.J."/>
            <person name="Serrano A."/>
            <person name="Henrissat B."/>
            <person name="Drula E."/>
            <person name="Hughes K.W."/>
            <person name="Mata J.L."/>
            <person name="Ishikawa N.K."/>
            <person name="Vargas-Isla R."/>
            <person name="Ushijima S."/>
            <person name="Smith C.A."/>
            <person name="Ahrendt S."/>
            <person name="Andreopoulos W."/>
            <person name="He G."/>
            <person name="Labutti K."/>
            <person name="Lipzen A."/>
            <person name="Ng V."/>
            <person name="Sandor L."/>
            <person name="Barry K."/>
            <person name="Martinez A.T."/>
            <person name="Xiao Y."/>
            <person name="Gibbons J.G."/>
            <person name="Terashima K."/>
            <person name="Hibbett D.S."/>
            <person name="Grigoriev I.V."/>
        </authorList>
    </citation>
    <scope>NUCLEOTIDE SEQUENCE</scope>
    <source>
        <strain evidence="2">TFB9207</strain>
    </source>
</reference>
<comment type="caution">
    <text evidence="2">The sequence shown here is derived from an EMBL/GenBank/DDBJ whole genome shotgun (WGS) entry which is preliminary data.</text>
</comment>
<gene>
    <name evidence="2" type="ORF">F5878DRAFT_530951</name>
</gene>
<organism evidence="2 3">
    <name type="scientific">Lentinula raphanica</name>
    <dbReference type="NCBI Taxonomy" id="153919"/>
    <lineage>
        <taxon>Eukaryota</taxon>
        <taxon>Fungi</taxon>
        <taxon>Dikarya</taxon>
        <taxon>Basidiomycota</taxon>
        <taxon>Agaricomycotina</taxon>
        <taxon>Agaricomycetes</taxon>
        <taxon>Agaricomycetidae</taxon>
        <taxon>Agaricales</taxon>
        <taxon>Marasmiineae</taxon>
        <taxon>Omphalotaceae</taxon>
        <taxon>Lentinula</taxon>
    </lineage>
</organism>
<proteinExistence type="predicted"/>
<accession>A0AA38PF49</accession>
<evidence type="ECO:0000313" key="3">
    <source>
        <dbReference type="Proteomes" id="UP001163846"/>
    </source>
</evidence>
<dbReference type="Proteomes" id="UP001163846">
    <property type="component" value="Unassembled WGS sequence"/>
</dbReference>
<name>A0AA38PF49_9AGAR</name>
<evidence type="ECO:0000313" key="2">
    <source>
        <dbReference type="EMBL" id="KAJ3841790.1"/>
    </source>
</evidence>
<feature type="domain" description="DUF6589" evidence="1">
    <location>
        <begin position="9"/>
        <end position="362"/>
    </location>
</feature>
<keyword evidence="3" id="KW-1185">Reference proteome</keyword>
<dbReference type="AlphaFoldDB" id="A0AA38PF49"/>
<evidence type="ECO:0000259" key="1">
    <source>
        <dbReference type="Pfam" id="PF20231"/>
    </source>
</evidence>
<protein>
    <recommendedName>
        <fullName evidence="1">DUF6589 domain-containing protein</fullName>
    </recommendedName>
</protein>